<evidence type="ECO:0000256" key="5">
    <source>
        <dbReference type="ARBA" id="ARBA00023136"/>
    </source>
</evidence>
<dbReference type="InterPro" id="IPR050833">
    <property type="entry name" value="Poly_Biosynth_Transport"/>
</dbReference>
<feature type="transmembrane region" description="Helical" evidence="6">
    <location>
        <begin position="348"/>
        <end position="369"/>
    </location>
</feature>
<protein>
    <submittedName>
        <fullName evidence="7">Lipopolysaccharide biosynthesis protein</fullName>
    </submittedName>
</protein>
<feature type="transmembrane region" description="Helical" evidence="6">
    <location>
        <begin position="188"/>
        <end position="211"/>
    </location>
</feature>
<reference evidence="7 8" key="1">
    <citation type="journal article" date="2014" name="J. Microbiol.">
        <title>Diaminobutyricibacter tongyongensis gen. nov., sp. nov. and Homoserinibacter gongjuensis gen. nov., sp. nov. belong to the family Microbacteriaceae.</title>
        <authorList>
            <person name="Kim S.J."/>
            <person name="Ahn J.H."/>
            <person name="Weon H.Y."/>
            <person name="Hamada M."/>
            <person name="Suzuki K."/>
            <person name="Kwon S.W."/>
        </authorList>
    </citation>
    <scope>NUCLEOTIDE SEQUENCE [LARGE SCALE GENOMIC DNA]</scope>
    <source>
        <strain evidence="7 8">NBRC 108724</strain>
    </source>
</reference>
<proteinExistence type="predicted"/>
<evidence type="ECO:0000256" key="4">
    <source>
        <dbReference type="ARBA" id="ARBA00022989"/>
    </source>
</evidence>
<evidence type="ECO:0000256" key="1">
    <source>
        <dbReference type="ARBA" id="ARBA00004651"/>
    </source>
</evidence>
<feature type="transmembrane region" description="Helical" evidence="6">
    <location>
        <begin position="130"/>
        <end position="151"/>
    </location>
</feature>
<evidence type="ECO:0000256" key="3">
    <source>
        <dbReference type="ARBA" id="ARBA00022692"/>
    </source>
</evidence>
<comment type="caution">
    <text evidence="7">The sequence shown here is derived from an EMBL/GenBank/DDBJ whole genome shotgun (WGS) entry which is preliminary data.</text>
</comment>
<keyword evidence="4 6" id="KW-1133">Transmembrane helix</keyword>
<accession>A0A6L9XVI9</accession>
<dbReference type="EMBL" id="JAAGWY010000001">
    <property type="protein sequence ID" value="NEN05450.1"/>
    <property type="molecule type" value="Genomic_DNA"/>
</dbReference>
<feature type="transmembrane region" description="Helical" evidence="6">
    <location>
        <begin position="163"/>
        <end position="182"/>
    </location>
</feature>
<feature type="transmembrane region" description="Helical" evidence="6">
    <location>
        <begin position="381"/>
        <end position="398"/>
    </location>
</feature>
<feature type="transmembrane region" description="Helical" evidence="6">
    <location>
        <begin position="89"/>
        <end position="110"/>
    </location>
</feature>
<dbReference type="Proteomes" id="UP000474967">
    <property type="component" value="Unassembled WGS sequence"/>
</dbReference>
<feature type="transmembrane region" description="Helical" evidence="6">
    <location>
        <begin position="232"/>
        <end position="257"/>
    </location>
</feature>
<dbReference type="GO" id="GO:0005886">
    <property type="term" value="C:plasma membrane"/>
    <property type="evidence" value="ECO:0007669"/>
    <property type="project" value="UniProtKB-SubCell"/>
</dbReference>
<feature type="transmembrane region" description="Helical" evidence="6">
    <location>
        <begin position="21"/>
        <end position="39"/>
    </location>
</feature>
<gene>
    <name evidence="7" type="ORF">G3T36_06160</name>
</gene>
<organism evidence="7 8">
    <name type="scientific">Leifsonia tongyongensis</name>
    <dbReference type="NCBI Taxonomy" id="1268043"/>
    <lineage>
        <taxon>Bacteria</taxon>
        <taxon>Bacillati</taxon>
        <taxon>Actinomycetota</taxon>
        <taxon>Actinomycetes</taxon>
        <taxon>Micrococcales</taxon>
        <taxon>Microbacteriaceae</taxon>
        <taxon>Leifsonia</taxon>
    </lineage>
</organism>
<feature type="transmembrane region" description="Helical" evidence="6">
    <location>
        <begin position="269"/>
        <end position="292"/>
    </location>
</feature>
<keyword evidence="5 6" id="KW-0472">Membrane</keyword>
<keyword evidence="3 6" id="KW-0812">Transmembrane</keyword>
<dbReference type="PANTHER" id="PTHR30250:SF26">
    <property type="entry name" value="PSMA PROTEIN"/>
    <property type="match status" value="1"/>
</dbReference>
<feature type="transmembrane region" description="Helical" evidence="6">
    <location>
        <begin position="313"/>
        <end position="336"/>
    </location>
</feature>
<dbReference type="AlphaFoldDB" id="A0A6L9XVI9"/>
<evidence type="ECO:0000313" key="7">
    <source>
        <dbReference type="EMBL" id="NEN05450.1"/>
    </source>
</evidence>
<keyword evidence="2" id="KW-1003">Cell membrane</keyword>
<feature type="transmembrane region" description="Helical" evidence="6">
    <location>
        <begin position="45"/>
        <end position="68"/>
    </location>
</feature>
<sequence>MKNRGQRLLGGIASSAVSRGTAAIAPIITVPVALTALGVEGYGAWSAALALTAFTAFADLGIGAGLMTRLSASIASGDVVRSRRLVSSAYTALGLVVTLALILLWASSAFVPWARVVGGVGSEANGEVGAIALVTLTGFILNVIAGLIVRVQYAAQEVARSNLWQASGSVAGIIAVLVAASLGATGAVFVAVAAFVPILVAGMNAVLFFSGKVGKQFRPSVRDFHLSTTRDLASIGGRFLTISITMSVALGVDSWIVAQTSSLSQVPEYAIPARVFAMVGTLVSVLTIPLWPTSAEALSAGDTAWVRRTARRMTMITPAIVGAASVIAVVAAPFAFNVWLGGKVPIDFFLLAGLALWNVVQACVAPAFMVQNAAGVLRPQMIGYAVLLAIFPVKWIVASTLGFAWLPLVTSIAYVLIIWPAAWVGYRRALNRPSEVAAPVEAAAL</sequence>
<evidence type="ECO:0000256" key="2">
    <source>
        <dbReference type="ARBA" id="ARBA00022475"/>
    </source>
</evidence>
<comment type="subcellular location">
    <subcellularLocation>
        <location evidence="1">Cell membrane</location>
        <topology evidence="1">Multi-pass membrane protein</topology>
    </subcellularLocation>
</comment>
<dbReference type="PANTHER" id="PTHR30250">
    <property type="entry name" value="PST FAMILY PREDICTED COLANIC ACID TRANSPORTER"/>
    <property type="match status" value="1"/>
</dbReference>
<dbReference type="RefSeq" id="WP_163288663.1">
    <property type="nucleotide sequence ID" value="NZ_JAAGWY010000001.1"/>
</dbReference>
<feature type="transmembrane region" description="Helical" evidence="6">
    <location>
        <begin position="404"/>
        <end position="426"/>
    </location>
</feature>
<evidence type="ECO:0000313" key="8">
    <source>
        <dbReference type="Proteomes" id="UP000474967"/>
    </source>
</evidence>
<name>A0A6L9XVI9_9MICO</name>
<evidence type="ECO:0000256" key="6">
    <source>
        <dbReference type="SAM" id="Phobius"/>
    </source>
</evidence>
<keyword evidence="8" id="KW-1185">Reference proteome</keyword>